<name>A0A1H1RUB1_9ACTN</name>
<feature type="domain" description="DUF5722" evidence="2">
    <location>
        <begin position="159"/>
        <end position="566"/>
    </location>
</feature>
<dbReference type="SUPFAM" id="SSF51445">
    <property type="entry name" value="(Trans)glycosidases"/>
    <property type="match status" value="1"/>
</dbReference>
<gene>
    <name evidence="3" type="ORF">SAMN04489717_2552</name>
</gene>
<reference evidence="3 4" key="1">
    <citation type="submission" date="2016-10" db="EMBL/GenBank/DDBJ databases">
        <authorList>
            <person name="de Groot N.N."/>
        </authorList>
    </citation>
    <scope>NUCLEOTIDE SEQUENCE [LARGE SCALE GENOMIC DNA]</scope>
    <source>
        <strain evidence="3 4">DSM 22024</strain>
    </source>
</reference>
<dbReference type="Gene3D" id="2.60.120.260">
    <property type="entry name" value="Galactose-binding domain-like"/>
    <property type="match status" value="2"/>
</dbReference>
<dbReference type="Gene3D" id="3.20.20.80">
    <property type="entry name" value="Glycosidases"/>
    <property type="match status" value="1"/>
</dbReference>
<evidence type="ECO:0000259" key="2">
    <source>
        <dbReference type="Pfam" id="PF18989"/>
    </source>
</evidence>
<proteinExistence type="predicted"/>
<evidence type="ECO:0000313" key="3">
    <source>
        <dbReference type="EMBL" id="SDS39308.1"/>
    </source>
</evidence>
<protein>
    <recommendedName>
        <fullName evidence="2">DUF5722 domain-containing protein</fullName>
    </recommendedName>
</protein>
<dbReference type="EMBL" id="LT629732">
    <property type="protein sequence ID" value="SDS39308.1"/>
    <property type="molecule type" value="Genomic_DNA"/>
</dbReference>
<dbReference type="Proteomes" id="UP000198983">
    <property type="component" value="Chromosome I"/>
</dbReference>
<evidence type="ECO:0000313" key="4">
    <source>
        <dbReference type="Proteomes" id="UP000198983"/>
    </source>
</evidence>
<sequence>MLGRLRHRSLLTLASVLAGLLAVTTGMSTAAVASPAVTVPGNASASADANADGIAAVSAQETTVEVSGRATEAGDQVSIYALGAEADAADYTGGELVARTSAGAGGAFDASFPRTDQAGHDRLYDQYVAVVGSGAEAKVVGGPRYVDRLDFAPARDFDYPKAASKKGLQVEMTDDAEELGVQHAGINVAFNELMRNGPGDDPSKVVSFESGGRTFYFDADAVARLDGQIKPLSDNGILVNLILILYRSGDPNSAWPVLHDPDATVGSGTVYAFNTRTAEGVAYFTAAMEFLADRYTRADQAHGRAVGYIVGNEVDAQWVWANSGDKPLGEFLTTYARAVRIAWQATQKFWAGARTYISLTHCWTTVCGDNPDPANPTRFYAGKDVIDQLNALTKRTGDVGWNVAYHPYPQDLFDPAFWNDQAATPGFDTQQITFKNIEVLPDYLAQDDLTYAGSKRRIILSEQGCNTPGDTADAERLQAACYAYAYYKIRFLDGIDAFILHRHVDHQQEGGLRLGLWTWDDQRSEAAMPGRHKLSYDVFTGIDTARSLEVTDFAKAVIGIRDWADVIPGFDPGKLAERTPPTQVGTRNGARPVRPDVLADFETGLDGWRVSDNAATVQTVAGGYHGRRALRVRFDAAALPAWSRDAKTWKGADVVLPKPVNADATPRLSLAVRVPKPAAGEFKPGNAFYAKVRAYAGDGQVAYGLARLDPDRGWNVLSLDLSGWQPRSQLARVKVWVRGSTDDDWRGSFDLDYVALSGEVAPAGAVPNIDVSATLAEHHPVGSKLSVTVTNNDVRPLAGKLALQPCGGVSVTPETLDVGGIGTGAGETFDTTVTAFDPADPDHPVICAAYEGLVLPVEFTVPPATPTSLFTFDDGVQGWVAGENVTSVARVGSFANGPGSPHGGSGALEATGAAAPASARRTVAVDLTSPLDLSGAKSVVAWVDSYGGAPGATGYEATLTVVSGSERRSTTVSTFTPDRWNELRVDVGDWAQRNKVTRLEVGFRAIGSDTPWSARFQVDDVAYLD</sequence>
<keyword evidence="1" id="KW-0732">Signal</keyword>
<dbReference type="STRING" id="117157.SAMN04489717_2552"/>
<dbReference type="Pfam" id="PF18989">
    <property type="entry name" value="DUF5722"/>
    <property type="match status" value="1"/>
</dbReference>
<dbReference type="InterPro" id="IPR017853">
    <property type="entry name" value="GH"/>
</dbReference>
<dbReference type="InterPro" id="IPR043780">
    <property type="entry name" value="DUF5722"/>
</dbReference>
<feature type="signal peptide" evidence="1">
    <location>
        <begin position="1"/>
        <end position="30"/>
    </location>
</feature>
<accession>A0A1H1RUB1</accession>
<organism evidence="3 4">
    <name type="scientific">Actinopolymorpha singaporensis</name>
    <dbReference type="NCBI Taxonomy" id="117157"/>
    <lineage>
        <taxon>Bacteria</taxon>
        <taxon>Bacillati</taxon>
        <taxon>Actinomycetota</taxon>
        <taxon>Actinomycetes</taxon>
        <taxon>Propionibacteriales</taxon>
        <taxon>Actinopolymorphaceae</taxon>
        <taxon>Actinopolymorpha</taxon>
    </lineage>
</organism>
<keyword evidence="4" id="KW-1185">Reference proteome</keyword>
<evidence type="ECO:0000256" key="1">
    <source>
        <dbReference type="SAM" id="SignalP"/>
    </source>
</evidence>
<feature type="chain" id="PRO_5009259332" description="DUF5722 domain-containing protein" evidence="1">
    <location>
        <begin position="31"/>
        <end position="1025"/>
    </location>
</feature>
<dbReference type="AlphaFoldDB" id="A0A1H1RUB1"/>